<gene>
    <name evidence="6" type="ORF">V1477_002014</name>
</gene>
<keyword evidence="3" id="KW-0963">Cytoplasm</keyword>
<accession>A0ABD2D0M1</accession>
<proteinExistence type="inferred from homology"/>
<keyword evidence="5" id="KW-0175">Coiled coil</keyword>
<evidence type="ECO:0000256" key="3">
    <source>
        <dbReference type="ARBA" id="ARBA00022490"/>
    </source>
</evidence>
<dbReference type="EMBL" id="JAYRBN010000026">
    <property type="protein sequence ID" value="KAL2749943.1"/>
    <property type="molecule type" value="Genomic_DNA"/>
</dbReference>
<evidence type="ECO:0000313" key="6">
    <source>
        <dbReference type="EMBL" id="KAL2749943.1"/>
    </source>
</evidence>
<evidence type="ECO:0000256" key="2">
    <source>
        <dbReference type="ARBA" id="ARBA00006176"/>
    </source>
</evidence>
<name>A0ABD2D0M1_VESMC</name>
<evidence type="ECO:0000256" key="4">
    <source>
        <dbReference type="ARBA" id="ARBA00023017"/>
    </source>
</evidence>
<dbReference type="GO" id="GO:0030286">
    <property type="term" value="C:dynein complex"/>
    <property type="evidence" value="ECO:0007669"/>
    <property type="project" value="UniProtKB-KW"/>
</dbReference>
<feature type="coiled-coil region" evidence="5">
    <location>
        <begin position="100"/>
        <end position="141"/>
    </location>
</feature>
<evidence type="ECO:0000256" key="1">
    <source>
        <dbReference type="ARBA" id="ARBA00004496"/>
    </source>
</evidence>
<keyword evidence="4" id="KW-0243">Dynein</keyword>
<reference evidence="6 7" key="1">
    <citation type="journal article" date="2024" name="Ann. Entomol. Soc. Am.">
        <title>Genomic analyses of the southern and eastern yellowjacket wasps (Hymenoptera: Vespidae) reveal evolutionary signatures of social life.</title>
        <authorList>
            <person name="Catto M.A."/>
            <person name="Caine P.B."/>
            <person name="Orr S.E."/>
            <person name="Hunt B.G."/>
            <person name="Goodisman M.A.D."/>
        </authorList>
    </citation>
    <scope>NUCLEOTIDE SEQUENCE [LARGE SCALE GENOMIC DNA]</scope>
    <source>
        <strain evidence="6">232</strain>
        <tissue evidence="6">Head and thorax</tissue>
    </source>
</reference>
<dbReference type="Pfam" id="PF04912">
    <property type="entry name" value="Dynamitin"/>
    <property type="match status" value="1"/>
</dbReference>
<organism evidence="6 7">
    <name type="scientific">Vespula maculifrons</name>
    <name type="common">Eastern yellow jacket</name>
    <name type="synonym">Wasp</name>
    <dbReference type="NCBI Taxonomy" id="7453"/>
    <lineage>
        <taxon>Eukaryota</taxon>
        <taxon>Metazoa</taxon>
        <taxon>Ecdysozoa</taxon>
        <taxon>Arthropoda</taxon>
        <taxon>Hexapoda</taxon>
        <taxon>Insecta</taxon>
        <taxon>Pterygota</taxon>
        <taxon>Neoptera</taxon>
        <taxon>Endopterygota</taxon>
        <taxon>Hymenoptera</taxon>
        <taxon>Apocrita</taxon>
        <taxon>Aculeata</taxon>
        <taxon>Vespoidea</taxon>
        <taxon>Vespidae</taxon>
        <taxon>Vespinae</taxon>
        <taxon>Vespula</taxon>
    </lineage>
</organism>
<dbReference type="Proteomes" id="UP001607303">
    <property type="component" value="Unassembled WGS sequence"/>
</dbReference>
<comment type="subcellular location">
    <subcellularLocation>
        <location evidence="1">Cytoplasm</location>
    </subcellularLocation>
</comment>
<sequence>MADSKYSDLPGIAYDQVDVYETTDLPESEQFEIYSEDESDSIEKLHINAREAFSKFRTKTVGDTKVDFSDSISRKSRTGYKFRDYELPGEDEKETPIQKYQRLQCEVKELYEEINALKENAKEENEEVKSAIDIISQVEQLGKEINDLKLEESLGSGLMELLSDPQGARLNSYIIDCFRQLISQIEVFRNTGISKSETEIKPDITETKEISPSGVLEYKMMYLPEKAKMQEIARIVQLEQRLCCLESVIGTSNENFSVFSRNLKCQGIMDAVQQLSAKAALLDTSQLDAIESRLSALIYRIDTIAQKKSTLTPDSELKQKIEEMYKIVKKTESMSDILPLTINRMTSLSTIHEQAANYSKAMKQFEDLQKQNTQFMDSNKCLLAGVQESFASNLEVIKNNITSLSERVAKLDK</sequence>
<dbReference type="InterPro" id="IPR028133">
    <property type="entry name" value="Dynamitin"/>
</dbReference>
<comment type="similarity">
    <text evidence="2">Belongs to the dynactin subunit 2 family.</text>
</comment>
<dbReference type="AlphaFoldDB" id="A0ABD2D0M1"/>
<dbReference type="PANTHER" id="PTHR15346">
    <property type="entry name" value="DYNACTIN SUBUNIT"/>
    <property type="match status" value="1"/>
</dbReference>
<keyword evidence="7" id="KW-1185">Reference proteome</keyword>
<protein>
    <submittedName>
        <fullName evidence="6">Dynactin subunit 2</fullName>
    </submittedName>
</protein>
<evidence type="ECO:0000313" key="7">
    <source>
        <dbReference type="Proteomes" id="UP001607303"/>
    </source>
</evidence>
<dbReference type="GO" id="GO:0005737">
    <property type="term" value="C:cytoplasm"/>
    <property type="evidence" value="ECO:0007669"/>
    <property type="project" value="UniProtKB-SubCell"/>
</dbReference>
<evidence type="ECO:0000256" key="5">
    <source>
        <dbReference type="SAM" id="Coils"/>
    </source>
</evidence>
<comment type="caution">
    <text evidence="6">The sequence shown here is derived from an EMBL/GenBank/DDBJ whole genome shotgun (WGS) entry which is preliminary data.</text>
</comment>